<proteinExistence type="predicted"/>
<feature type="region of interest" description="Disordered" evidence="1">
    <location>
        <begin position="1"/>
        <end position="103"/>
    </location>
</feature>
<dbReference type="AlphaFoldDB" id="A0AAW1PPI5"/>
<feature type="compositionally biased region" description="Low complexity" evidence="1">
    <location>
        <begin position="42"/>
        <end position="51"/>
    </location>
</feature>
<evidence type="ECO:0000313" key="3">
    <source>
        <dbReference type="Proteomes" id="UP001489004"/>
    </source>
</evidence>
<dbReference type="Proteomes" id="UP001489004">
    <property type="component" value="Unassembled WGS sequence"/>
</dbReference>
<keyword evidence="3" id="KW-1185">Reference proteome</keyword>
<feature type="compositionally biased region" description="Basic and acidic residues" evidence="1">
    <location>
        <begin position="1"/>
        <end position="27"/>
    </location>
</feature>
<name>A0AAW1PPI5_9CHLO</name>
<evidence type="ECO:0000313" key="2">
    <source>
        <dbReference type="EMBL" id="KAK9809993.1"/>
    </source>
</evidence>
<gene>
    <name evidence="2" type="ORF">WJX72_003053</name>
</gene>
<feature type="compositionally biased region" description="Low complexity" evidence="1">
    <location>
        <begin position="417"/>
        <end position="434"/>
    </location>
</feature>
<organism evidence="2 3">
    <name type="scientific">[Myrmecia] bisecta</name>
    <dbReference type="NCBI Taxonomy" id="41462"/>
    <lineage>
        <taxon>Eukaryota</taxon>
        <taxon>Viridiplantae</taxon>
        <taxon>Chlorophyta</taxon>
        <taxon>core chlorophytes</taxon>
        <taxon>Trebouxiophyceae</taxon>
        <taxon>Trebouxiales</taxon>
        <taxon>Trebouxiaceae</taxon>
        <taxon>Myrmecia</taxon>
    </lineage>
</organism>
<feature type="compositionally biased region" description="Polar residues" evidence="1">
    <location>
        <begin position="488"/>
        <end position="499"/>
    </location>
</feature>
<protein>
    <submittedName>
        <fullName evidence="2">Uncharacterized protein</fullName>
    </submittedName>
</protein>
<feature type="compositionally biased region" description="Polar residues" evidence="1">
    <location>
        <begin position="90"/>
        <end position="99"/>
    </location>
</feature>
<accession>A0AAW1PPI5</accession>
<evidence type="ECO:0000256" key="1">
    <source>
        <dbReference type="SAM" id="MobiDB-lite"/>
    </source>
</evidence>
<feature type="region of interest" description="Disordered" evidence="1">
    <location>
        <begin position="416"/>
        <end position="501"/>
    </location>
</feature>
<comment type="caution">
    <text evidence="2">The sequence shown here is derived from an EMBL/GenBank/DDBJ whole genome shotgun (WGS) entry which is preliminary data.</text>
</comment>
<dbReference type="EMBL" id="JALJOR010000010">
    <property type="protein sequence ID" value="KAK9809993.1"/>
    <property type="molecule type" value="Genomic_DNA"/>
</dbReference>
<reference evidence="2 3" key="1">
    <citation type="journal article" date="2024" name="Nat. Commun.">
        <title>Phylogenomics reveals the evolutionary origins of lichenization in chlorophyte algae.</title>
        <authorList>
            <person name="Puginier C."/>
            <person name="Libourel C."/>
            <person name="Otte J."/>
            <person name="Skaloud P."/>
            <person name="Haon M."/>
            <person name="Grisel S."/>
            <person name="Petersen M."/>
            <person name="Berrin J.G."/>
            <person name="Delaux P.M."/>
            <person name="Dal Grande F."/>
            <person name="Keller J."/>
        </authorList>
    </citation>
    <scope>NUCLEOTIDE SEQUENCE [LARGE SCALE GENOMIC DNA]</scope>
    <source>
        <strain evidence="2 3">SAG 2043</strain>
    </source>
</reference>
<sequence length="524" mass="56204">MRGEDGCHTSRERPANAKAAVWDERSESLSASSAQQKRLDLARAAAPAAAATGQPVVDAVQPAAMAVDEDEEDALPPHLRGTPPPALQDATGSSENNGTIPGIGDEEALRAQQELEQATTPFMAARRRLLAAQGNSGQGGQEAAAGARLGFRASEFREAFEERWQIIQRNAARFPADVPCQLYGHCTPRQMVESEAGCGDFADVCGVDEVSCSCIQQWRDAWIIPRADSQFVRSRNGAIAMLKQAQQHYAELACKRSQLKQIVLYGKDWKLLRPGLPPDSFRRLVRALVRELMRGIAADPIQTSCSLAELNSIWMARHGFRADPRLLSLRTPQELLQNVCPDLPAQMGHSAPPIGSWQQQLAVSPSAESQASLQAMLSSIDFSLLQAAVSQAVPPQASAQQPAVHLPMKAPAQAYMQPEAQSPQPQASMSASVPMLQQQSVKGLRQPMDPRLQRQPVGPRVQSAPVDPRMQSHLIHSSWPGQPPPHPGSTQAQASGVATSAQAAPLYALSPAATAAAGNVPSQP</sequence>